<dbReference type="InterPro" id="IPR043129">
    <property type="entry name" value="ATPase_NBD"/>
</dbReference>
<feature type="binding site" evidence="6">
    <location>
        <position position="372"/>
    </location>
    <ligand>
        <name>Mg(2+)</name>
        <dbReference type="ChEBI" id="CHEBI:18420"/>
    </ligand>
</feature>
<keyword evidence="5 6" id="KW-0067">ATP-binding</keyword>
<dbReference type="PROSITE" id="PS01075">
    <property type="entry name" value="ACETATE_KINASE_1"/>
    <property type="match status" value="1"/>
</dbReference>
<feature type="binding site" evidence="6">
    <location>
        <begin position="194"/>
        <end position="198"/>
    </location>
    <ligand>
        <name>ATP</name>
        <dbReference type="ChEBI" id="CHEBI:30616"/>
    </ligand>
</feature>
<gene>
    <name evidence="6" type="primary">ackA</name>
    <name evidence="8" type="ORF">BOX24_09220</name>
</gene>
<dbReference type="GO" id="GO:0005737">
    <property type="term" value="C:cytoplasm"/>
    <property type="evidence" value="ECO:0007669"/>
    <property type="project" value="UniProtKB-SubCell"/>
</dbReference>
<comment type="catalytic activity">
    <reaction evidence="6">
        <text>acetate + ATP = acetyl phosphate + ADP</text>
        <dbReference type="Rhea" id="RHEA:11352"/>
        <dbReference type="ChEBI" id="CHEBI:22191"/>
        <dbReference type="ChEBI" id="CHEBI:30089"/>
        <dbReference type="ChEBI" id="CHEBI:30616"/>
        <dbReference type="ChEBI" id="CHEBI:456216"/>
        <dbReference type="EC" id="2.7.2.1"/>
    </reaction>
</comment>
<keyword evidence="6" id="KW-0479">Metal-binding</keyword>
<reference evidence="8 9" key="1">
    <citation type="submission" date="2016-11" db="EMBL/GenBank/DDBJ databases">
        <title>Comparative genomics of co-occurring bacteria in distinct bioleaching systems unravels niche-specific adaptation.</title>
        <authorList>
            <person name="Zhang X."/>
            <person name="Liu X."/>
            <person name="Yin H."/>
        </authorList>
    </citation>
    <scope>NUCLEOTIDE SEQUENCE [LARGE SCALE GENOMIC DNA]</scope>
    <source>
        <strain evidence="8 9">DX</strain>
    </source>
</reference>
<dbReference type="GO" id="GO:0000287">
    <property type="term" value="F:magnesium ion binding"/>
    <property type="evidence" value="ECO:0007669"/>
    <property type="project" value="UniProtKB-UniRule"/>
</dbReference>
<protein>
    <recommendedName>
        <fullName evidence="6">Acetate kinase</fullName>
        <ecNumber evidence="6">2.7.2.1</ecNumber>
    </recommendedName>
    <alternativeName>
        <fullName evidence="6">Acetokinase</fullName>
    </alternativeName>
</protein>
<evidence type="ECO:0000256" key="6">
    <source>
        <dbReference type="HAMAP-Rule" id="MF_00020"/>
    </source>
</evidence>
<comment type="similarity">
    <text evidence="1 6 7">Belongs to the acetokinase family.</text>
</comment>
<dbReference type="HAMAP" id="MF_00020">
    <property type="entry name" value="Acetate_kinase"/>
    <property type="match status" value="1"/>
</dbReference>
<feature type="binding site" evidence="6">
    <location>
        <position position="78"/>
    </location>
    <ligand>
        <name>substrate</name>
    </ligand>
</feature>
<comment type="function">
    <text evidence="6">Catalyzes the formation of acetyl phosphate from acetate and ATP. Can also catalyze the reverse reaction.</text>
</comment>
<evidence type="ECO:0000256" key="4">
    <source>
        <dbReference type="ARBA" id="ARBA00022777"/>
    </source>
</evidence>
<keyword evidence="4 6" id="KW-0418">Kinase</keyword>
<accession>A0A1V3STE6</accession>
<sequence length="407" mass="44274">MSEEKDQGFSERLARQGGIMILIANPGSSTLKLSVHGESRDPSPHTIELHDDPAVLDRSLRDWLDSREGHRADGFGIRIVHGGDRFVDPVLATQTVMDDLRKMSDLAPLHMEPALKTLEAIRRTAPGLPVVLSFDTAFHRTLPERARRYAVPPEWVEKEGVRKFGFHGLSYDYIAWRLQSLVPPAGPRRTVALHLGNGASGAALLNGQSIETTMGMTPLDGLVMGTRPGNLDPGVLLALLRKGLSPEKLESDLNHRSGLLGISGVSSDYRDVERSAETGNRRAALAVELASYRAAQNVGSLSVSLGGLDCLVFTGGIGEHSASFRRLVCDRLDFLGVRLDSDRNDGGSDEKIDRRISPDDSPVTVWVLEAREDWTIARDVRRVLSGKNLPFSGGKGEGKAFPASPIE</sequence>
<evidence type="ECO:0000256" key="1">
    <source>
        <dbReference type="ARBA" id="ARBA00008748"/>
    </source>
</evidence>
<feature type="site" description="Transition state stabilizer" evidence="6">
    <location>
        <position position="227"/>
    </location>
</feature>
<dbReference type="InterPro" id="IPR004372">
    <property type="entry name" value="Ac/propionate_kinase"/>
</dbReference>
<keyword evidence="2 6" id="KW-0808">Transferase</keyword>
<organism evidence="8 9">
    <name type="scientific">Leptospirillum ferriphilum</name>
    <dbReference type="NCBI Taxonomy" id="178606"/>
    <lineage>
        <taxon>Bacteria</taxon>
        <taxon>Pseudomonadati</taxon>
        <taxon>Nitrospirota</taxon>
        <taxon>Nitrospiria</taxon>
        <taxon>Nitrospirales</taxon>
        <taxon>Nitrospiraceae</taxon>
        <taxon>Leptospirillum</taxon>
    </lineage>
</organism>
<comment type="pathway">
    <text evidence="6">Metabolic intermediate biosynthesis; acetyl-CoA biosynthesis; acetyl-CoA from acetate: step 1/2.</text>
</comment>
<feature type="active site" description="Proton donor/acceptor" evidence="6">
    <location>
        <position position="135"/>
    </location>
</feature>
<evidence type="ECO:0000313" key="8">
    <source>
        <dbReference type="EMBL" id="OOH71213.1"/>
    </source>
</evidence>
<feature type="binding site" evidence="6">
    <location>
        <begin position="268"/>
        <end position="270"/>
    </location>
    <ligand>
        <name>ATP</name>
        <dbReference type="ChEBI" id="CHEBI:30616"/>
    </ligand>
</feature>
<comment type="caution">
    <text evidence="6">Lacks conserved residue(s) required for the propagation of feature annotation.</text>
</comment>
<keyword evidence="6" id="KW-0963">Cytoplasm</keyword>
<feature type="site" description="Transition state stabilizer" evidence="6">
    <location>
        <position position="167"/>
    </location>
</feature>
<dbReference type="Pfam" id="PF00871">
    <property type="entry name" value="Acetate_kinase"/>
    <property type="match status" value="1"/>
</dbReference>
<dbReference type="InterPro" id="IPR023865">
    <property type="entry name" value="Aliphatic_acid_kinase_CS"/>
</dbReference>
<dbReference type="GO" id="GO:0008776">
    <property type="term" value="F:acetate kinase activity"/>
    <property type="evidence" value="ECO:0007669"/>
    <property type="project" value="UniProtKB-UniRule"/>
</dbReference>
<evidence type="ECO:0000256" key="5">
    <source>
        <dbReference type="ARBA" id="ARBA00022840"/>
    </source>
</evidence>
<keyword evidence="3 6" id="KW-0547">Nucleotide-binding</keyword>
<evidence type="ECO:0000313" key="9">
    <source>
        <dbReference type="Proteomes" id="UP000188586"/>
    </source>
</evidence>
<name>A0A1V3STE6_9BACT</name>
<dbReference type="SUPFAM" id="SSF53067">
    <property type="entry name" value="Actin-like ATPase domain"/>
    <property type="match status" value="2"/>
</dbReference>
<comment type="caution">
    <text evidence="8">The sequence shown here is derived from an EMBL/GenBank/DDBJ whole genome shotgun (WGS) entry which is preliminary data.</text>
</comment>
<evidence type="ECO:0000256" key="3">
    <source>
        <dbReference type="ARBA" id="ARBA00022741"/>
    </source>
</evidence>
<keyword evidence="6" id="KW-0460">Magnesium</keyword>
<feature type="binding site" evidence="6">
    <location>
        <begin position="316"/>
        <end position="320"/>
    </location>
    <ligand>
        <name>ATP</name>
        <dbReference type="ChEBI" id="CHEBI:30616"/>
    </ligand>
</feature>
<dbReference type="PRINTS" id="PR00471">
    <property type="entry name" value="ACETATEKNASE"/>
</dbReference>
<dbReference type="PIRSF" id="PIRSF000722">
    <property type="entry name" value="Acetate_prop_kin"/>
    <property type="match status" value="1"/>
</dbReference>
<dbReference type="GO" id="GO:0006085">
    <property type="term" value="P:acetyl-CoA biosynthetic process"/>
    <property type="evidence" value="ECO:0007669"/>
    <property type="project" value="UniProtKB-UniRule"/>
</dbReference>
<comment type="subunit">
    <text evidence="6">Homodimer.</text>
</comment>
<dbReference type="NCBIfam" id="TIGR00016">
    <property type="entry name" value="ackA"/>
    <property type="match status" value="1"/>
</dbReference>
<dbReference type="GO" id="GO:0005524">
    <property type="term" value="F:ATP binding"/>
    <property type="evidence" value="ECO:0007669"/>
    <property type="project" value="UniProtKB-KW"/>
</dbReference>
<dbReference type="EMBL" id="MPOJ01000018">
    <property type="protein sequence ID" value="OOH71213.1"/>
    <property type="molecule type" value="Genomic_DNA"/>
</dbReference>
<evidence type="ECO:0000256" key="7">
    <source>
        <dbReference type="RuleBase" id="RU003835"/>
    </source>
</evidence>
<dbReference type="Gene3D" id="3.30.420.40">
    <property type="match status" value="2"/>
</dbReference>
<proteinExistence type="inferred from homology"/>
<comment type="subcellular location">
    <subcellularLocation>
        <location evidence="6">Cytoplasm</location>
    </subcellularLocation>
</comment>
<dbReference type="EC" id="2.7.2.1" evidence="6"/>
<comment type="cofactor">
    <cofactor evidence="6">
        <name>Mg(2+)</name>
        <dbReference type="ChEBI" id="CHEBI:18420"/>
    </cofactor>
    <cofactor evidence="6">
        <name>Mn(2+)</name>
        <dbReference type="ChEBI" id="CHEBI:29035"/>
    </cofactor>
    <text evidence="6">Mg(2+). Can also accept Mn(2+).</text>
</comment>
<dbReference type="PANTHER" id="PTHR21060:SF15">
    <property type="entry name" value="ACETATE KINASE-RELATED"/>
    <property type="match status" value="1"/>
</dbReference>
<dbReference type="PANTHER" id="PTHR21060">
    <property type="entry name" value="ACETATE KINASE"/>
    <property type="match status" value="1"/>
</dbReference>
<dbReference type="InterPro" id="IPR000890">
    <property type="entry name" value="Aliphatic_acid_kin_short-chain"/>
</dbReference>
<dbReference type="Proteomes" id="UP000188586">
    <property type="component" value="Unassembled WGS sequence"/>
</dbReference>
<dbReference type="GO" id="GO:0006083">
    <property type="term" value="P:acetate metabolic process"/>
    <property type="evidence" value="ECO:0007669"/>
    <property type="project" value="TreeGrafter"/>
</dbReference>
<dbReference type="UniPathway" id="UPA00340">
    <property type="reaction ID" value="UER00458"/>
</dbReference>
<dbReference type="AlphaFoldDB" id="A0A1V3STE6"/>
<evidence type="ECO:0000256" key="2">
    <source>
        <dbReference type="ARBA" id="ARBA00022679"/>
    </source>
</evidence>